<evidence type="ECO:0000256" key="4">
    <source>
        <dbReference type="ARBA" id="ARBA00023277"/>
    </source>
</evidence>
<dbReference type="SUPFAM" id="SSF56655">
    <property type="entry name" value="Carbohydrate phosphatase"/>
    <property type="match status" value="1"/>
</dbReference>
<dbReference type="Pfam" id="PF03320">
    <property type="entry name" value="FBPase_glpX"/>
    <property type="match status" value="1"/>
</dbReference>
<evidence type="ECO:0000256" key="2">
    <source>
        <dbReference type="ARBA" id="ARBA00022801"/>
    </source>
</evidence>
<dbReference type="Gene3D" id="3.30.540.10">
    <property type="entry name" value="Fructose-1,6-Bisphosphatase, subunit A, domain 1"/>
    <property type="match status" value="1"/>
</dbReference>
<name>A0A382T1Y5_9ZZZZ</name>
<proteinExistence type="predicted"/>
<evidence type="ECO:0000256" key="3">
    <source>
        <dbReference type="ARBA" id="ARBA00023211"/>
    </source>
</evidence>
<feature type="non-terminal residue" evidence="5">
    <location>
        <position position="227"/>
    </location>
</feature>
<dbReference type="GO" id="GO:0030388">
    <property type="term" value="P:fructose 1,6-bisphosphate metabolic process"/>
    <property type="evidence" value="ECO:0007669"/>
    <property type="project" value="TreeGrafter"/>
</dbReference>
<dbReference type="InterPro" id="IPR004464">
    <property type="entry name" value="FBPase_class-2/SBPase"/>
</dbReference>
<accession>A0A382T1Y5</accession>
<dbReference type="AlphaFoldDB" id="A0A382T1Y5"/>
<dbReference type="EMBL" id="UINC01133195">
    <property type="protein sequence ID" value="SVD15993.1"/>
    <property type="molecule type" value="Genomic_DNA"/>
</dbReference>
<evidence type="ECO:0000313" key="5">
    <source>
        <dbReference type="EMBL" id="SVD15993.1"/>
    </source>
</evidence>
<keyword evidence="3" id="KW-0464">Manganese</keyword>
<evidence type="ECO:0008006" key="6">
    <source>
        <dbReference type="Google" id="ProtNLM"/>
    </source>
</evidence>
<gene>
    <name evidence="5" type="ORF">METZ01_LOCUS368847</name>
</gene>
<evidence type="ECO:0000256" key="1">
    <source>
        <dbReference type="ARBA" id="ARBA00022723"/>
    </source>
</evidence>
<dbReference type="PANTHER" id="PTHR30447">
    <property type="entry name" value="FRUCTOSE-1,6-BISPHOSPHATASE CLASS 2"/>
    <property type="match status" value="1"/>
</dbReference>
<dbReference type="PANTHER" id="PTHR30447:SF0">
    <property type="entry name" value="FRUCTOSE-1,6-BISPHOSPHATASE 1 CLASS 2-RELATED"/>
    <property type="match status" value="1"/>
</dbReference>
<keyword evidence="4" id="KW-0119">Carbohydrate metabolism</keyword>
<dbReference type="GO" id="GO:0006071">
    <property type="term" value="P:glycerol metabolic process"/>
    <property type="evidence" value="ECO:0007669"/>
    <property type="project" value="InterPro"/>
</dbReference>
<protein>
    <recommendedName>
        <fullName evidence="6">Fructose-bisphosphatase</fullName>
    </recommendedName>
</protein>
<keyword evidence="1" id="KW-0479">Metal-binding</keyword>
<dbReference type="GO" id="GO:0005829">
    <property type="term" value="C:cytosol"/>
    <property type="evidence" value="ECO:0007669"/>
    <property type="project" value="TreeGrafter"/>
</dbReference>
<dbReference type="GO" id="GO:0046872">
    <property type="term" value="F:metal ion binding"/>
    <property type="evidence" value="ECO:0007669"/>
    <property type="project" value="UniProtKB-KW"/>
</dbReference>
<sequence>MVINKNLIGSFVRATERAAYGASLYRGKGDKIAADQSAVDEMRKHLNTINMKGRIVIGEGEMDEAPMLYVNEEVGTGFGDELDIAVDPLEGTNFTVKNLPNALSVIAVSKKGNLLHAPDIYMEKIAIGPGYPKNLVDLDFSVKKNIELLSEAKSTSPNKLSACVLNRPRHDKIIDSLKSLGVKINYITDGDVSGVISVTNPKFNNDIYIGTGGAPEGVLAAAALFCL</sequence>
<organism evidence="5">
    <name type="scientific">marine metagenome</name>
    <dbReference type="NCBI Taxonomy" id="408172"/>
    <lineage>
        <taxon>unclassified sequences</taxon>
        <taxon>metagenomes</taxon>
        <taxon>ecological metagenomes</taxon>
    </lineage>
</organism>
<keyword evidence="2" id="KW-0378">Hydrolase</keyword>
<dbReference type="GO" id="GO:0006094">
    <property type="term" value="P:gluconeogenesis"/>
    <property type="evidence" value="ECO:0007669"/>
    <property type="project" value="InterPro"/>
</dbReference>
<reference evidence="5" key="1">
    <citation type="submission" date="2018-05" db="EMBL/GenBank/DDBJ databases">
        <authorList>
            <person name="Lanie J.A."/>
            <person name="Ng W.-L."/>
            <person name="Kazmierczak K.M."/>
            <person name="Andrzejewski T.M."/>
            <person name="Davidsen T.M."/>
            <person name="Wayne K.J."/>
            <person name="Tettelin H."/>
            <person name="Glass J.I."/>
            <person name="Rusch D."/>
            <person name="Podicherti R."/>
            <person name="Tsui H.-C.T."/>
            <person name="Winkler M.E."/>
        </authorList>
    </citation>
    <scope>NUCLEOTIDE SEQUENCE</scope>
</reference>
<dbReference type="GO" id="GO:0042132">
    <property type="term" value="F:fructose 1,6-bisphosphate 1-phosphatase activity"/>
    <property type="evidence" value="ECO:0007669"/>
    <property type="project" value="InterPro"/>
</dbReference>